<keyword evidence="3 5" id="KW-1133">Transmembrane helix</keyword>
<feature type="transmembrane region" description="Helical" evidence="5">
    <location>
        <begin position="239"/>
        <end position="258"/>
    </location>
</feature>
<proteinExistence type="predicted"/>
<dbReference type="RefSeq" id="XP_014149761.1">
    <property type="nucleotide sequence ID" value="XM_014294286.1"/>
</dbReference>
<evidence type="ECO:0000256" key="4">
    <source>
        <dbReference type="ARBA" id="ARBA00023136"/>
    </source>
</evidence>
<dbReference type="InterPro" id="IPR052185">
    <property type="entry name" value="IPC_Synthase-Related"/>
</dbReference>
<dbReference type="GO" id="GO:0016020">
    <property type="term" value="C:membrane"/>
    <property type="evidence" value="ECO:0007669"/>
    <property type="project" value="UniProtKB-SubCell"/>
</dbReference>
<protein>
    <recommendedName>
        <fullName evidence="6">Phosphatidic acid phosphatase type 2/haloperoxidase domain-containing protein</fullName>
    </recommendedName>
</protein>
<dbReference type="SUPFAM" id="SSF48317">
    <property type="entry name" value="Acid phosphatase/Vanadium-dependent haloperoxidase"/>
    <property type="match status" value="1"/>
</dbReference>
<accession>A0A0L0FGF1</accession>
<feature type="transmembrane region" description="Helical" evidence="5">
    <location>
        <begin position="298"/>
        <end position="318"/>
    </location>
</feature>
<dbReference type="InterPro" id="IPR000326">
    <property type="entry name" value="PAP2/HPO"/>
</dbReference>
<feature type="transmembrane region" description="Helical" evidence="5">
    <location>
        <begin position="91"/>
        <end position="109"/>
    </location>
</feature>
<feature type="transmembrane region" description="Helical" evidence="5">
    <location>
        <begin position="209"/>
        <end position="232"/>
    </location>
</feature>
<keyword evidence="2 5" id="KW-0812">Transmembrane</keyword>
<reference evidence="7 8" key="1">
    <citation type="submission" date="2011-02" db="EMBL/GenBank/DDBJ databases">
        <title>The Genome Sequence of Sphaeroforma arctica JP610.</title>
        <authorList>
            <consortium name="The Broad Institute Genome Sequencing Platform"/>
            <person name="Russ C."/>
            <person name="Cuomo C."/>
            <person name="Young S.K."/>
            <person name="Zeng Q."/>
            <person name="Gargeya S."/>
            <person name="Alvarado L."/>
            <person name="Berlin A."/>
            <person name="Chapman S.B."/>
            <person name="Chen Z."/>
            <person name="Freedman E."/>
            <person name="Gellesch M."/>
            <person name="Goldberg J."/>
            <person name="Griggs A."/>
            <person name="Gujja S."/>
            <person name="Heilman E."/>
            <person name="Heiman D."/>
            <person name="Howarth C."/>
            <person name="Mehta T."/>
            <person name="Neiman D."/>
            <person name="Pearson M."/>
            <person name="Roberts A."/>
            <person name="Saif S."/>
            <person name="Shea T."/>
            <person name="Shenoy N."/>
            <person name="Sisk P."/>
            <person name="Stolte C."/>
            <person name="Sykes S."/>
            <person name="White J."/>
            <person name="Yandava C."/>
            <person name="Burger G."/>
            <person name="Gray M.W."/>
            <person name="Holland P.W.H."/>
            <person name="King N."/>
            <person name="Lang F.B.F."/>
            <person name="Roger A.J."/>
            <person name="Ruiz-Trillo I."/>
            <person name="Haas B."/>
            <person name="Nusbaum C."/>
            <person name="Birren B."/>
        </authorList>
    </citation>
    <scope>NUCLEOTIDE SEQUENCE [LARGE SCALE GENOMIC DNA]</scope>
    <source>
        <strain evidence="7 8">JP610</strain>
    </source>
</reference>
<dbReference type="SMART" id="SM00014">
    <property type="entry name" value="acidPPc"/>
    <property type="match status" value="1"/>
</dbReference>
<dbReference type="InterPro" id="IPR036938">
    <property type="entry name" value="PAP2/HPO_sf"/>
</dbReference>
<dbReference type="Gene3D" id="1.20.144.10">
    <property type="entry name" value="Phosphatidic acid phosphatase type 2/haloperoxidase"/>
    <property type="match status" value="1"/>
</dbReference>
<evidence type="ECO:0000313" key="7">
    <source>
        <dbReference type="EMBL" id="KNC75859.1"/>
    </source>
</evidence>
<feature type="domain" description="Phosphatidic acid phosphatase type 2/haloperoxidase" evidence="6">
    <location>
        <begin position="243"/>
        <end position="362"/>
    </location>
</feature>
<evidence type="ECO:0000256" key="3">
    <source>
        <dbReference type="ARBA" id="ARBA00022989"/>
    </source>
</evidence>
<dbReference type="InterPro" id="IPR026841">
    <property type="entry name" value="Aur1/Ipt1"/>
</dbReference>
<dbReference type="GeneID" id="25912127"/>
<dbReference type="PANTHER" id="PTHR31310">
    <property type="match status" value="1"/>
</dbReference>
<feature type="transmembrane region" description="Helical" evidence="5">
    <location>
        <begin position="351"/>
        <end position="372"/>
    </location>
</feature>
<evidence type="ECO:0000259" key="6">
    <source>
        <dbReference type="SMART" id="SM00014"/>
    </source>
</evidence>
<dbReference type="Pfam" id="PF14378">
    <property type="entry name" value="PAP2_3"/>
    <property type="match status" value="1"/>
</dbReference>
<dbReference type="Proteomes" id="UP000054560">
    <property type="component" value="Unassembled WGS sequence"/>
</dbReference>
<gene>
    <name evidence="7" type="ORF">SARC_11623</name>
</gene>
<comment type="subcellular location">
    <subcellularLocation>
        <location evidence="1">Membrane</location>
        <topology evidence="1">Multi-pass membrane protein</topology>
    </subcellularLocation>
</comment>
<organism evidence="7 8">
    <name type="scientific">Sphaeroforma arctica JP610</name>
    <dbReference type="NCBI Taxonomy" id="667725"/>
    <lineage>
        <taxon>Eukaryota</taxon>
        <taxon>Ichthyosporea</taxon>
        <taxon>Ichthyophonida</taxon>
        <taxon>Sphaeroforma</taxon>
    </lineage>
</organism>
<evidence type="ECO:0000256" key="1">
    <source>
        <dbReference type="ARBA" id="ARBA00004141"/>
    </source>
</evidence>
<evidence type="ECO:0000256" key="2">
    <source>
        <dbReference type="ARBA" id="ARBA00022692"/>
    </source>
</evidence>
<sequence length="417" mass="47001">MASSEDAYKEELHTTGFDLDTHCPTDEDYVETTITVPNLSLRRNSNGNKRDIKMSNVRQVIRCLKPVDLLVLTYLALTIPLVAYARIWGGIVVRILLLVGVVYGRWYLVQTRNQTSFTFRITNRSFQVSTQLIIGFLLDIYGLIACIYIYGEDGKVIAALYPDAAKDFYDNEMKAIDAGLFGNVKVEDGTGYYLRSLTGQTFNLIFGEWLHFCYFFYYIILVGTWLIAWAFIQHEHFDIISTVQVMVYLVCLVCYLVIPVAGPYWAYPDKRPEAEDVGFVFARVTHFLVEGGSSSGTAFPSGHCSMTTAALVLALLYIKPLGLVYLFTNPSLIFATVWCGFHYFIDAFVGVLVGLMCCALGHLMVRVVGYNLPAYDDRYSQDFRASKSAGGAFDRTRYSALDEDEEVEMDTPTEMEA</sequence>
<evidence type="ECO:0000256" key="5">
    <source>
        <dbReference type="SAM" id="Phobius"/>
    </source>
</evidence>
<dbReference type="EMBL" id="KQ243387">
    <property type="protein sequence ID" value="KNC75859.1"/>
    <property type="molecule type" value="Genomic_DNA"/>
</dbReference>
<feature type="transmembrane region" description="Helical" evidence="5">
    <location>
        <begin position="67"/>
        <end position="85"/>
    </location>
</feature>
<evidence type="ECO:0000313" key="8">
    <source>
        <dbReference type="Proteomes" id="UP000054560"/>
    </source>
</evidence>
<feature type="transmembrane region" description="Helical" evidence="5">
    <location>
        <begin position="130"/>
        <end position="151"/>
    </location>
</feature>
<dbReference type="AlphaFoldDB" id="A0A0L0FGF1"/>
<dbReference type="PANTHER" id="PTHR31310:SF7">
    <property type="entry name" value="PA-PHOSPHATASE RELATED-FAMILY PROTEIN DDB_G0268928"/>
    <property type="match status" value="1"/>
</dbReference>
<keyword evidence="8" id="KW-1185">Reference proteome</keyword>
<keyword evidence="4 5" id="KW-0472">Membrane</keyword>
<name>A0A0L0FGF1_9EUKA</name>